<feature type="compositionally biased region" description="Basic and acidic residues" evidence="1">
    <location>
        <begin position="93"/>
        <end position="104"/>
    </location>
</feature>
<feature type="compositionally biased region" description="Basic and acidic residues" evidence="1">
    <location>
        <begin position="215"/>
        <end position="227"/>
    </location>
</feature>
<feature type="compositionally biased region" description="Polar residues" evidence="1">
    <location>
        <begin position="126"/>
        <end position="137"/>
    </location>
</feature>
<feature type="region of interest" description="Disordered" evidence="1">
    <location>
        <begin position="211"/>
        <end position="236"/>
    </location>
</feature>
<evidence type="ECO:0000313" key="2">
    <source>
        <dbReference type="EMBL" id="KAF0981418.1"/>
    </source>
</evidence>
<dbReference type="RefSeq" id="XP_044566131.1">
    <property type="nucleotide sequence ID" value="XM_044702554.1"/>
</dbReference>
<dbReference type="Proteomes" id="UP000444721">
    <property type="component" value="Unassembled WGS sequence"/>
</dbReference>
<comment type="caution">
    <text evidence="2">The sequence shown here is derived from an EMBL/GenBank/DDBJ whole genome shotgun (WGS) entry which is preliminary data.</text>
</comment>
<dbReference type="VEuPathDB" id="AmoebaDB:NF0084270"/>
<dbReference type="AlphaFoldDB" id="A0A6A5C6L8"/>
<organism evidence="2 3">
    <name type="scientific">Naegleria fowleri</name>
    <name type="common">Brain eating amoeba</name>
    <dbReference type="NCBI Taxonomy" id="5763"/>
    <lineage>
        <taxon>Eukaryota</taxon>
        <taxon>Discoba</taxon>
        <taxon>Heterolobosea</taxon>
        <taxon>Tetramitia</taxon>
        <taxon>Eutetramitia</taxon>
        <taxon>Vahlkampfiidae</taxon>
        <taxon>Naegleria</taxon>
    </lineage>
</organism>
<proteinExistence type="predicted"/>
<dbReference type="OrthoDB" id="10464458at2759"/>
<accession>A0A6A5C6L8</accession>
<evidence type="ECO:0000313" key="3">
    <source>
        <dbReference type="Proteomes" id="UP000444721"/>
    </source>
</evidence>
<reference evidence="2 3" key="1">
    <citation type="journal article" date="2019" name="Sci. Rep.">
        <title>Nanopore sequencing improves the draft genome of the human pathogenic amoeba Naegleria fowleri.</title>
        <authorList>
            <person name="Liechti N."/>
            <person name="Schurch N."/>
            <person name="Bruggmann R."/>
            <person name="Wittwer M."/>
        </authorList>
    </citation>
    <scope>NUCLEOTIDE SEQUENCE [LARGE SCALE GENOMIC DNA]</scope>
    <source>
        <strain evidence="2 3">ATCC 30894</strain>
    </source>
</reference>
<dbReference type="EMBL" id="VFQX01000013">
    <property type="protein sequence ID" value="KAF0981418.1"/>
    <property type="molecule type" value="Genomic_DNA"/>
</dbReference>
<feature type="compositionally biased region" description="Basic residues" evidence="1">
    <location>
        <begin position="75"/>
        <end position="92"/>
    </location>
</feature>
<feature type="compositionally biased region" description="Low complexity" evidence="1">
    <location>
        <begin position="53"/>
        <end position="74"/>
    </location>
</feature>
<dbReference type="VEuPathDB" id="AmoebaDB:FDP41_012075"/>
<dbReference type="GeneID" id="68119290"/>
<gene>
    <name evidence="2" type="ORF">FDP41_012075</name>
</gene>
<sequence length="236" mass="26574">MVFKSLSQFYHSPNTVRSSNNIVTSVLGRLLFDQSYKRGAAFYSVSNGGVLRNTTTNTTSDNTDASSASSSNISHLHHKKKKHTVHHRHGAEHHKDIPVEEHVPLSKAAEQQQQPKSASHEDVTSGAPSGFSTSYFSKQYDDSTEDDINAEKSTEALPWDRERESKILGKKANEIDEIKWNEAEDKPHSNIYKKAEEVFVLKKEIHILENSVNRDASEKGLNDDRQQQNEPGRTSF</sequence>
<protein>
    <submittedName>
        <fullName evidence="2">Uncharacterized protein</fullName>
    </submittedName>
</protein>
<evidence type="ECO:0000256" key="1">
    <source>
        <dbReference type="SAM" id="MobiDB-lite"/>
    </source>
</evidence>
<name>A0A6A5C6L8_NAEFO</name>
<dbReference type="VEuPathDB" id="AmoebaDB:NfTy_037950"/>
<keyword evidence="3" id="KW-1185">Reference proteome</keyword>
<feature type="region of interest" description="Disordered" evidence="1">
    <location>
        <begin position="49"/>
        <end position="155"/>
    </location>
</feature>